<comment type="pathway">
    <text evidence="1 10">Cell wall biogenesis; peptidoglycan biosynthesis.</text>
</comment>
<feature type="domain" description="Mur ligase central" evidence="12">
    <location>
        <begin position="115"/>
        <end position="265"/>
    </location>
</feature>
<dbReference type="InterPro" id="IPR018109">
    <property type="entry name" value="Folylpolyglutamate_synth_CS"/>
</dbReference>
<keyword evidence="14" id="KW-1185">Reference proteome</keyword>
<dbReference type="SUPFAM" id="SSF63418">
    <property type="entry name" value="MurE/MurF N-terminal domain"/>
    <property type="match status" value="1"/>
</dbReference>
<comment type="similarity">
    <text evidence="2 10">Belongs to the MurCDEF family. MurE subfamily.</text>
</comment>
<name>A0ABZ0L1R9_9BACL</name>
<dbReference type="SUPFAM" id="SSF53623">
    <property type="entry name" value="MurD-like peptide ligases, catalytic domain"/>
    <property type="match status" value="1"/>
</dbReference>
<dbReference type="EC" id="6.3.2.13" evidence="10"/>
<evidence type="ECO:0000256" key="4">
    <source>
        <dbReference type="ARBA" id="ARBA00022598"/>
    </source>
</evidence>
<evidence type="ECO:0000313" key="13">
    <source>
        <dbReference type="EMBL" id="WOV85174.1"/>
    </source>
</evidence>
<feature type="binding site" evidence="10">
    <location>
        <position position="367"/>
    </location>
    <ligand>
        <name>meso-2,6-diaminopimelate</name>
        <dbReference type="ChEBI" id="CHEBI:57791"/>
    </ligand>
</feature>
<keyword evidence="9 10" id="KW-0961">Cell wall biogenesis/degradation</keyword>
<comment type="function">
    <text evidence="10">Catalyzes the addition of meso-diaminopimelic acid to the nucleotide precursor UDP-N-acetylmuramoyl-L-alanyl-D-glutamate (UMAG) in the biosynthesis of bacterial cell-wall peptidoglycan.</text>
</comment>
<feature type="modified residue" description="N6-carboxylysine" evidence="10">
    <location>
        <position position="229"/>
    </location>
</feature>
<dbReference type="InterPro" id="IPR004101">
    <property type="entry name" value="Mur_ligase_C"/>
</dbReference>
<feature type="binding site" evidence="10">
    <location>
        <position position="189"/>
    </location>
    <ligand>
        <name>UDP-N-acetyl-alpha-D-muramoyl-L-alanyl-D-glutamate</name>
        <dbReference type="ChEBI" id="CHEBI:83900"/>
    </ligand>
</feature>
<dbReference type="Gene3D" id="3.40.1390.10">
    <property type="entry name" value="MurE/MurF, N-terminal domain"/>
    <property type="match status" value="1"/>
</dbReference>
<keyword evidence="6 10" id="KW-0067">ATP-binding</keyword>
<feature type="binding site" evidence="10">
    <location>
        <begin position="391"/>
        <end position="394"/>
    </location>
    <ligand>
        <name>meso-2,6-diaminopimelate</name>
        <dbReference type="ChEBI" id="CHEBI:57791"/>
    </ligand>
</feature>
<comment type="caution">
    <text evidence="10">Lacks conserved residue(s) required for the propagation of feature annotation.</text>
</comment>
<dbReference type="EMBL" id="CP116341">
    <property type="protein sequence ID" value="WOV85174.1"/>
    <property type="molecule type" value="Genomic_DNA"/>
</dbReference>
<sequence>MHLIELLKDWPCTIRGNWRDVTIDSVTEHPNRLKKNCLFIARKGAHHDGIESIEEALDKGAAAIVIDRSVSESTLSKWSHRGAAVVTVPDCKKFLSFSSAQLSGFPSEELTVIAVTGTNGKTTVTHFIGQLLSQFGIKTAVVGTTGCYIDGEKVDEEIPSLTTPTAEYLHPLLRRCIDRGVTHVAIEASSLGLEMERLAHCRVSVGVFLNIGTDHFEEHGGRENYIKAKKKLCSLSERIVVNCEDTECMGIVKDIELPIHLFGRNVAGGCMPSEKLIGSLPPGEHNRLNAMAAASVVKLLGFPEIEIFSAFRLLTLPEGRMQLVEHEGRRVFIDYAHTPDALSAALQAVTSLNPRKLICVFGCGGDRDKEKRPVMGEIAESYCDTIVLTSDNPRSEHPLAIVQHILTGTKNPASISVIMDRKSAIHQAISASKPDDIVLIAGKGHETSQIIGTHEVRMSDLAEAMIALNQLETFLE</sequence>
<gene>
    <name evidence="10" type="primary">murE</name>
    <name evidence="13" type="ORF">PGH26_04380</name>
</gene>
<evidence type="ECO:0000256" key="10">
    <source>
        <dbReference type="HAMAP-Rule" id="MF_00208"/>
    </source>
</evidence>
<feature type="binding site" evidence="10">
    <location>
        <position position="442"/>
    </location>
    <ligand>
        <name>meso-2,6-diaminopimelate</name>
        <dbReference type="ChEBI" id="CHEBI:57791"/>
    </ligand>
</feature>
<evidence type="ECO:0000256" key="2">
    <source>
        <dbReference type="ARBA" id="ARBA00005898"/>
    </source>
</evidence>
<comment type="cofactor">
    <cofactor evidence="10">
        <name>Mg(2+)</name>
        <dbReference type="ChEBI" id="CHEBI:18420"/>
    </cofactor>
</comment>
<dbReference type="InterPro" id="IPR013221">
    <property type="entry name" value="Mur_ligase_cen"/>
</dbReference>
<keyword evidence="10" id="KW-0132">Cell division</keyword>
<dbReference type="GO" id="GO:0016874">
    <property type="term" value="F:ligase activity"/>
    <property type="evidence" value="ECO:0007669"/>
    <property type="project" value="UniProtKB-KW"/>
</dbReference>
<dbReference type="Gene3D" id="3.90.190.20">
    <property type="entry name" value="Mur ligase, C-terminal domain"/>
    <property type="match status" value="1"/>
</dbReference>
<accession>A0ABZ0L1R9</accession>
<protein>
    <recommendedName>
        <fullName evidence="10">UDP-N-acetylmuramoyl-L-alanyl-D-glutamate--2,6-diaminopimelate ligase</fullName>
        <ecNumber evidence="10">6.3.2.13</ecNumber>
    </recommendedName>
    <alternativeName>
        <fullName evidence="10">Meso-A2pm-adding enzyme</fullName>
    </alternativeName>
    <alternativeName>
        <fullName evidence="10">Meso-diaminopimelate-adding enzyme</fullName>
    </alternativeName>
    <alternativeName>
        <fullName evidence="10">UDP-MurNAc-L-Ala-D-Glu:meso-diaminopimelate ligase</fullName>
    </alternativeName>
    <alternativeName>
        <fullName evidence="10">UDP-MurNAc-tripeptide synthetase</fullName>
    </alternativeName>
    <alternativeName>
        <fullName evidence="10">UDP-N-acetylmuramyl-tripeptide synthetase</fullName>
    </alternativeName>
</protein>
<dbReference type="Gene3D" id="3.40.1190.10">
    <property type="entry name" value="Mur-like, catalytic domain"/>
    <property type="match status" value="1"/>
</dbReference>
<keyword evidence="3 10" id="KW-0963">Cytoplasm</keyword>
<evidence type="ECO:0000256" key="8">
    <source>
        <dbReference type="ARBA" id="ARBA00022984"/>
    </source>
</evidence>
<dbReference type="PANTHER" id="PTHR23135">
    <property type="entry name" value="MUR LIGASE FAMILY MEMBER"/>
    <property type="match status" value="1"/>
</dbReference>
<dbReference type="RefSeq" id="WP_323692804.1">
    <property type="nucleotide sequence ID" value="NZ_CP116341.1"/>
</dbReference>
<feature type="binding site" evidence="10">
    <location>
        <begin position="117"/>
        <end position="123"/>
    </location>
    <ligand>
        <name>ATP</name>
        <dbReference type="ChEBI" id="CHEBI:30616"/>
    </ligand>
</feature>
<feature type="binding site" evidence="10">
    <location>
        <begin position="162"/>
        <end position="163"/>
    </location>
    <ligand>
        <name>UDP-N-acetyl-alpha-D-muramoyl-L-alanyl-D-glutamate</name>
        <dbReference type="ChEBI" id="CHEBI:83900"/>
    </ligand>
</feature>
<comment type="catalytic activity">
    <reaction evidence="10">
        <text>UDP-N-acetyl-alpha-D-muramoyl-L-alanyl-D-glutamate + meso-2,6-diaminopimelate + ATP = UDP-N-acetyl-alpha-D-muramoyl-L-alanyl-gamma-D-glutamyl-meso-2,6-diaminopimelate + ADP + phosphate + H(+)</text>
        <dbReference type="Rhea" id="RHEA:23676"/>
        <dbReference type="ChEBI" id="CHEBI:15378"/>
        <dbReference type="ChEBI" id="CHEBI:30616"/>
        <dbReference type="ChEBI" id="CHEBI:43474"/>
        <dbReference type="ChEBI" id="CHEBI:57791"/>
        <dbReference type="ChEBI" id="CHEBI:83900"/>
        <dbReference type="ChEBI" id="CHEBI:83905"/>
        <dbReference type="ChEBI" id="CHEBI:456216"/>
        <dbReference type="EC" id="6.3.2.13"/>
    </reaction>
</comment>
<proteinExistence type="inferred from homology"/>
<dbReference type="HAMAP" id="MF_00208">
    <property type="entry name" value="MurE"/>
    <property type="match status" value="1"/>
</dbReference>
<keyword evidence="4 10" id="KW-0436">Ligase</keyword>
<dbReference type="PROSITE" id="PS01011">
    <property type="entry name" value="FOLYLPOLYGLU_SYNT_1"/>
    <property type="match status" value="1"/>
</dbReference>
<dbReference type="InterPro" id="IPR035911">
    <property type="entry name" value="MurE/MurF_N"/>
</dbReference>
<dbReference type="Proteomes" id="UP001303532">
    <property type="component" value="Chromosome"/>
</dbReference>
<comment type="PTM">
    <text evidence="10">Carboxylation is probably crucial for Mg(2+) binding and, consequently, for the gamma-phosphate positioning of ATP.</text>
</comment>
<evidence type="ECO:0000259" key="11">
    <source>
        <dbReference type="Pfam" id="PF02875"/>
    </source>
</evidence>
<keyword evidence="7 10" id="KW-0133">Cell shape</keyword>
<keyword evidence="10" id="KW-0131">Cell cycle</keyword>
<feature type="short sequence motif" description="Meso-diaminopimelate recognition motif" evidence="10">
    <location>
        <begin position="391"/>
        <end position="394"/>
    </location>
</feature>
<feature type="binding site" evidence="10">
    <location>
        <position position="446"/>
    </location>
    <ligand>
        <name>meso-2,6-diaminopimelate</name>
        <dbReference type="ChEBI" id="CHEBI:57791"/>
    </ligand>
</feature>
<comment type="subcellular location">
    <subcellularLocation>
        <location evidence="10">Cytoplasm</location>
    </subcellularLocation>
</comment>
<evidence type="ECO:0000256" key="6">
    <source>
        <dbReference type="ARBA" id="ARBA00022840"/>
    </source>
</evidence>
<evidence type="ECO:0000256" key="3">
    <source>
        <dbReference type="ARBA" id="ARBA00022490"/>
    </source>
</evidence>
<feature type="domain" description="Mur ligase C-terminal" evidence="11">
    <location>
        <begin position="319"/>
        <end position="444"/>
    </location>
</feature>
<keyword evidence="5 10" id="KW-0547">Nucleotide-binding</keyword>
<reference evidence="13 14" key="1">
    <citation type="submission" date="2023-01" db="EMBL/GenBank/DDBJ databases">
        <title>Sporosarcina sp. nov., isolated from Korean tranditional fermented seafood 'Jeotgal'.</title>
        <authorList>
            <person name="Yang A.-I."/>
        </authorList>
    </citation>
    <scope>NUCLEOTIDE SEQUENCE [LARGE SCALE GENOMIC DNA]</scope>
    <source>
        <strain evidence="13 14">B2O-1</strain>
    </source>
</reference>
<dbReference type="Pfam" id="PF08245">
    <property type="entry name" value="Mur_ligase_M"/>
    <property type="match status" value="1"/>
</dbReference>
<evidence type="ECO:0000256" key="1">
    <source>
        <dbReference type="ARBA" id="ARBA00004752"/>
    </source>
</evidence>
<evidence type="ECO:0000313" key="14">
    <source>
        <dbReference type="Proteomes" id="UP001303532"/>
    </source>
</evidence>
<evidence type="ECO:0000256" key="7">
    <source>
        <dbReference type="ARBA" id="ARBA00022960"/>
    </source>
</evidence>
<feature type="binding site" evidence="10">
    <location>
        <position position="197"/>
    </location>
    <ligand>
        <name>UDP-N-acetyl-alpha-D-muramoyl-L-alanyl-D-glutamate</name>
        <dbReference type="ChEBI" id="CHEBI:83900"/>
    </ligand>
</feature>
<evidence type="ECO:0000256" key="5">
    <source>
        <dbReference type="ARBA" id="ARBA00022741"/>
    </source>
</evidence>
<dbReference type="Pfam" id="PF02875">
    <property type="entry name" value="Mur_ligase_C"/>
    <property type="match status" value="1"/>
</dbReference>
<organism evidence="13 14">
    <name type="scientific">Sporosarcina jeotgali</name>
    <dbReference type="NCBI Taxonomy" id="3020056"/>
    <lineage>
        <taxon>Bacteria</taxon>
        <taxon>Bacillati</taxon>
        <taxon>Bacillota</taxon>
        <taxon>Bacilli</taxon>
        <taxon>Bacillales</taxon>
        <taxon>Caryophanaceae</taxon>
        <taxon>Sporosarcina</taxon>
    </lineage>
</organism>
<evidence type="ECO:0000259" key="12">
    <source>
        <dbReference type="Pfam" id="PF08245"/>
    </source>
</evidence>
<keyword evidence="10" id="KW-0460">Magnesium</keyword>
<dbReference type="InterPro" id="IPR005761">
    <property type="entry name" value="UDP-N-AcMur-Glu-dNH2Pim_ligase"/>
</dbReference>
<dbReference type="PANTHER" id="PTHR23135:SF4">
    <property type="entry name" value="UDP-N-ACETYLMURAMOYL-L-ALANYL-D-GLUTAMATE--2,6-DIAMINOPIMELATE LIGASE MURE HOMOLOG, CHLOROPLASTIC"/>
    <property type="match status" value="1"/>
</dbReference>
<dbReference type="SUPFAM" id="SSF53244">
    <property type="entry name" value="MurD-like peptide ligases, peptide-binding domain"/>
    <property type="match status" value="1"/>
</dbReference>
<evidence type="ECO:0000256" key="9">
    <source>
        <dbReference type="ARBA" id="ARBA00023316"/>
    </source>
</evidence>
<dbReference type="InterPro" id="IPR036615">
    <property type="entry name" value="Mur_ligase_C_dom_sf"/>
</dbReference>
<dbReference type="InterPro" id="IPR036565">
    <property type="entry name" value="Mur-like_cat_sf"/>
</dbReference>
<keyword evidence="8 10" id="KW-0573">Peptidoglycan synthesis</keyword>